<dbReference type="EMBL" id="HE978314">
    <property type="protein sequence ID" value="CCK68068.1"/>
    <property type="molecule type" value="Genomic_DNA"/>
</dbReference>
<evidence type="ECO:0000256" key="3">
    <source>
        <dbReference type="ARBA" id="ARBA00022679"/>
    </source>
</evidence>
<dbReference type="InterPro" id="IPR051706">
    <property type="entry name" value="Glycosyltransferase_domain"/>
</dbReference>
<feature type="transmembrane region" description="Helical" evidence="9">
    <location>
        <begin position="7"/>
        <end position="27"/>
    </location>
</feature>
<dbReference type="Pfam" id="PF04488">
    <property type="entry name" value="Gly_transf_sug"/>
    <property type="match status" value="1"/>
</dbReference>
<dbReference type="InterPro" id="IPR007577">
    <property type="entry name" value="GlycoTrfase_DXD_sugar-bd_CS"/>
</dbReference>
<evidence type="ECO:0000313" key="10">
    <source>
        <dbReference type="EMBL" id="CCK68068.1"/>
    </source>
</evidence>
<dbReference type="OrthoDB" id="3647at2759"/>
<feature type="transmembrane region" description="Helical" evidence="9">
    <location>
        <begin position="198"/>
        <end position="218"/>
    </location>
</feature>
<evidence type="ECO:0000256" key="5">
    <source>
        <dbReference type="ARBA" id="ARBA00022989"/>
    </source>
</evidence>
<dbReference type="KEGG" id="kng:KNAG_0A03890"/>
<dbReference type="AlphaFoldDB" id="J7RET0"/>
<dbReference type="GeneID" id="34523703"/>
<sequence length="378" mass="44408">MVVIKKEFKILIVANAALIIFILYYTFDLLSMCVDDTMKDALLDNDINSSASVDKSTQLIPKIIHQTYKTEDIPKQWVESQKKCKDLHPDYQYILWTDESSKSFIAEEYPWFLDTFNNYRYPIERADAIRYFILLKYGGVYIDLDDGCERRLDPLLKYPAFVRKTSPTGISNDVMGSVPNHPFILKLTKSLKHYDKNWYLPYLSILGSTGPIFVSVVWKQYKRWTTITENNAVRILQPEDYKKHPHSFFSIARGSSWHLSDANFNEVSGNHILSCRGYRLRLRFSLLYLEYCIYTFLCSNNLGNVKRFGFHIKENFKSWTSFIFRRAPQKSSTTIMFDESVDFDSNKHKRTRKDSNTLFRNVMVDLEKNDPNYTDLSN</sequence>
<evidence type="ECO:0000256" key="9">
    <source>
        <dbReference type="SAM" id="Phobius"/>
    </source>
</evidence>
<dbReference type="GO" id="GO:0006676">
    <property type="term" value="P:mannosyl diphosphorylinositol ceramide metabolic process"/>
    <property type="evidence" value="ECO:0007669"/>
    <property type="project" value="UniProtKB-ARBA"/>
</dbReference>
<proteinExistence type="inferred from homology"/>
<name>J7RET0_HUIN7</name>
<accession>J7RET0</accession>
<reference evidence="11" key="2">
    <citation type="submission" date="2012-08" db="EMBL/GenBank/DDBJ databases">
        <title>Genome sequence of Kazachstania naganishii.</title>
        <authorList>
            <person name="Gordon J.L."/>
            <person name="Armisen D."/>
            <person name="Proux-Wera E."/>
            <person name="OhEigeartaigh S.S."/>
            <person name="Byrne K.P."/>
            <person name="Wolfe K.H."/>
        </authorList>
    </citation>
    <scope>NUCLEOTIDE SEQUENCE [LARGE SCALE GENOMIC DNA]</scope>
    <source>
        <strain evidence="11">ATCC MYA-139 / BCRC 22969 / CBS 8797 / CCRC 22969 / KCTC 17520 / NBRC 10181 / NCYC 3082</strain>
    </source>
</reference>
<dbReference type="GO" id="GO:0103064">
    <property type="term" value="F:inositol phosphorylceramide mannosyltransferase activity"/>
    <property type="evidence" value="ECO:0007669"/>
    <property type="project" value="UniProtKB-EC"/>
</dbReference>
<evidence type="ECO:0000256" key="8">
    <source>
        <dbReference type="ARBA" id="ARBA00066893"/>
    </source>
</evidence>
<dbReference type="eggNOG" id="ENOG502QS3D">
    <property type="taxonomic scope" value="Eukaryota"/>
</dbReference>
<dbReference type="EC" id="2.4.1.370" evidence="8"/>
<evidence type="ECO:0000256" key="6">
    <source>
        <dbReference type="ARBA" id="ARBA00023136"/>
    </source>
</evidence>
<keyword evidence="6 9" id="KW-0472">Membrane</keyword>
<dbReference type="HOGENOM" id="CLU_036369_3_2_1"/>
<reference evidence="10 11" key="1">
    <citation type="journal article" date="2011" name="Proc. Natl. Acad. Sci. U.S.A.">
        <title>Evolutionary erosion of yeast sex chromosomes by mating-type switching accidents.</title>
        <authorList>
            <person name="Gordon J.L."/>
            <person name="Armisen D."/>
            <person name="Proux-Wera E."/>
            <person name="Oheigeartaigh S.S."/>
            <person name="Byrne K.P."/>
            <person name="Wolfe K.H."/>
        </authorList>
    </citation>
    <scope>NUCLEOTIDE SEQUENCE [LARGE SCALE GENOMIC DNA]</scope>
    <source>
        <strain evidence="11">ATCC MYA-139 / BCRC 22969 / CBS 8797 / CCRC 22969 / KCTC 17520 / NBRC 10181 / NCYC 3082</strain>
    </source>
</reference>
<evidence type="ECO:0000256" key="2">
    <source>
        <dbReference type="ARBA" id="ARBA00009003"/>
    </source>
</evidence>
<dbReference type="SUPFAM" id="SSF53448">
    <property type="entry name" value="Nucleotide-diphospho-sugar transferases"/>
    <property type="match status" value="1"/>
</dbReference>
<dbReference type="PANTHER" id="PTHR32385:SF20">
    <property type="entry name" value="MANNOSYL PHOSPHORYLINOSITOL CERAMIDE SYNTHASE CSH1-RELATED"/>
    <property type="match status" value="1"/>
</dbReference>
<keyword evidence="4 9" id="KW-0812">Transmembrane</keyword>
<gene>
    <name evidence="10" type="primary">KNAG0A03890</name>
    <name evidence="10" type="ordered locus">KNAG_0A03890</name>
</gene>
<dbReference type="FunFam" id="3.90.550.20:FF:000001">
    <property type="entry name" value="MIPC synthase subunit (SurA)"/>
    <property type="match status" value="1"/>
</dbReference>
<dbReference type="Gene3D" id="3.90.550.20">
    <property type="match status" value="1"/>
</dbReference>
<dbReference type="GO" id="GO:0016020">
    <property type="term" value="C:membrane"/>
    <property type="evidence" value="ECO:0007669"/>
    <property type="project" value="UniProtKB-SubCell"/>
</dbReference>
<dbReference type="RefSeq" id="XP_022462314.1">
    <property type="nucleotide sequence ID" value="XM_022608196.1"/>
</dbReference>
<keyword evidence="5 9" id="KW-1133">Transmembrane helix</keyword>
<evidence type="ECO:0000313" key="11">
    <source>
        <dbReference type="Proteomes" id="UP000006310"/>
    </source>
</evidence>
<protein>
    <recommendedName>
        <fullName evidence="8">inositol phosphorylceramide mannosyltransferase</fullName>
        <ecNumber evidence="8">2.4.1.370</ecNumber>
    </recommendedName>
</protein>
<evidence type="ECO:0000256" key="1">
    <source>
        <dbReference type="ARBA" id="ARBA00004141"/>
    </source>
</evidence>
<comment type="similarity">
    <text evidence="2">Belongs to the glycosyltransferase 32 family.</text>
</comment>
<comment type="subcellular location">
    <subcellularLocation>
        <location evidence="1">Membrane</location>
        <topology evidence="1">Multi-pass membrane protein</topology>
    </subcellularLocation>
</comment>
<evidence type="ECO:0000256" key="4">
    <source>
        <dbReference type="ARBA" id="ARBA00022692"/>
    </source>
</evidence>
<evidence type="ECO:0000256" key="7">
    <source>
        <dbReference type="ARBA" id="ARBA00052145"/>
    </source>
</evidence>
<dbReference type="PANTHER" id="PTHR32385">
    <property type="entry name" value="MANNOSYL PHOSPHORYLINOSITOL CERAMIDE SYNTHASE"/>
    <property type="match status" value="1"/>
</dbReference>
<keyword evidence="11" id="KW-1185">Reference proteome</keyword>
<dbReference type="GO" id="GO:0031501">
    <property type="term" value="C:mannosyltransferase complex"/>
    <property type="evidence" value="ECO:0007669"/>
    <property type="project" value="UniProtKB-ARBA"/>
</dbReference>
<dbReference type="GO" id="GO:0051999">
    <property type="term" value="P:mannosyl-inositol phosphorylceramide biosynthetic process"/>
    <property type="evidence" value="ECO:0007669"/>
    <property type="project" value="TreeGrafter"/>
</dbReference>
<dbReference type="OMA" id="EYLFYSW"/>
<dbReference type="Proteomes" id="UP000006310">
    <property type="component" value="Chromosome 1"/>
</dbReference>
<comment type="catalytic activity">
    <reaction evidence="7">
        <text>a 1D-myo-inositol-1-phospho-N-[(R)-2-hydroxy-very-long-chain fatty acyl]-(R)-4-hydroxysphingoid base + GDP-alpha-D-mannose = an alpha-D-mannosyl-(1&lt;-&gt;6)-1D-myo-inositol-1-phospho-N-[(R)-2-hydroxy-very-long-chain fatty acyl]-(R)-4-hydroxysphingoid base + GDP + H(+)</text>
        <dbReference type="Rhea" id="RHEA:64596"/>
        <dbReference type="ChEBI" id="CHEBI:15378"/>
        <dbReference type="ChEBI" id="CHEBI:57527"/>
        <dbReference type="ChEBI" id="CHEBI:58189"/>
        <dbReference type="ChEBI" id="CHEBI:155885"/>
        <dbReference type="ChEBI" id="CHEBI:155926"/>
        <dbReference type="EC" id="2.4.1.370"/>
    </reaction>
    <physiologicalReaction direction="left-to-right" evidence="7">
        <dbReference type="Rhea" id="RHEA:64597"/>
    </physiologicalReaction>
</comment>
<organism evidence="10 11">
    <name type="scientific">Huiozyma naganishii (strain ATCC MYA-139 / BCRC 22969 / CBS 8797 / KCTC 17520 / NBRC 10181 / NCYC 3082 / Yp74L-3)</name>
    <name type="common">Yeast</name>
    <name type="synonym">Kazachstania naganishii</name>
    <dbReference type="NCBI Taxonomy" id="1071383"/>
    <lineage>
        <taxon>Eukaryota</taxon>
        <taxon>Fungi</taxon>
        <taxon>Dikarya</taxon>
        <taxon>Ascomycota</taxon>
        <taxon>Saccharomycotina</taxon>
        <taxon>Saccharomycetes</taxon>
        <taxon>Saccharomycetales</taxon>
        <taxon>Saccharomycetaceae</taxon>
        <taxon>Huiozyma</taxon>
    </lineage>
</organism>
<keyword evidence="3" id="KW-0808">Transferase</keyword>
<dbReference type="InterPro" id="IPR029044">
    <property type="entry name" value="Nucleotide-diphossugar_trans"/>
</dbReference>